<sequence length="78" mass="8786">MQSRVDEASRTKLAPPRGTLNRKATPRRILNVHHHGHRQESGKCIKEGEGLGGNRKEREADEKGERGKTERISESSSR</sequence>
<dbReference type="EMBL" id="JBBPBM010000404">
    <property type="protein sequence ID" value="KAK8495789.1"/>
    <property type="molecule type" value="Genomic_DNA"/>
</dbReference>
<accession>A0ABR2APR6</accession>
<comment type="caution">
    <text evidence="1">The sequence shown here is derived from an EMBL/GenBank/DDBJ whole genome shotgun (WGS) entry which is preliminary data.</text>
</comment>
<dbReference type="Proteomes" id="UP001472677">
    <property type="component" value="Unassembled WGS sequence"/>
</dbReference>
<evidence type="ECO:0000313" key="1">
    <source>
        <dbReference type="EMBL" id="KAK8495789.1"/>
    </source>
</evidence>
<evidence type="ECO:0000313" key="2">
    <source>
        <dbReference type="Proteomes" id="UP001472677"/>
    </source>
</evidence>
<reference evidence="1 2" key="1">
    <citation type="journal article" date="2024" name="G3 (Bethesda)">
        <title>Genome assembly of Hibiscus sabdariffa L. provides insights into metabolisms of medicinal natural products.</title>
        <authorList>
            <person name="Kim T."/>
        </authorList>
    </citation>
    <scope>NUCLEOTIDE SEQUENCE [LARGE SCALE GENOMIC DNA]</scope>
    <source>
        <strain evidence="1">TK-2024</strain>
        <tissue evidence="1">Old leaves</tissue>
    </source>
</reference>
<name>A0ABR2APR6_9ROSI</name>
<proteinExistence type="predicted"/>
<keyword evidence="2" id="KW-1185">Reference proteome</keyword>
<gene>
    <name evidence="1" type="ORF">V6N12_011400</name>
</gene>
<protein>
    <submittedName>
        <fullName evidence="1">Uncharacterized protein</fullName>
    </submittedName>
</protein>
<organism evidence="1 2">
    <name type="scientific">Hibiscus sabdariffa</name>
    <name type="common">roselle</name>
    <dbReference type="NCBI Taxonomy" id="183260"/>
    <lineage>
        <taxon>Eukaryota</taxon>
        <taxon>Viridiplantae</taxon>
        <taxon>Streptophyta</taxon>
        <taxon>Embryophyta</taxon>
        <taxon>Tracheophyta</taxon>
        <taxon>Spermatophyta</taxon>
        <taxon>Magnoliopsida</taxon>
        <taxon>eudicotyledons</taxon>
        <taxon>Gunneridae</taxon>
        <taxon>Pentapetalae</taxon>
        <taxon>rosids</taxon>
        <taxon>malvids</taxon>
        <taxon>Malvales</taxon>
        <taxon>Malvaceae</taxon>
        <taxon>Malvoideae</taxon>
        <taxon>Hibiscus</taxon>
    </lineage>
</organism>